<evidence type="ECO:0000256" key="4">
    <source>
        <dbReference type="ARBA" id="ARBA00023136"/>
    </source>
</evidence>
<feature type="transmembrane region" description="Helical" evidence="6">
    <location>
        <begin position="273"/>
        <end position="293"/>
    </location>
</feature>
<evidence type="ECO:0000256" key="2">
    <source>
        <dbReference type="ARBA" id="ARBA00022692"/>
    </source>
</evidence>
<proteinExistence type="predicted"/>
<feature type="transmembrane region" description="Helical" evidence="6">
    <location>
        <begin position="103"/>
        <end position="125"/>
    </location>
</feature>
<evidence type="ECO:0000256" key="6">
    <source>
        <dbReference type="SAM" id="Phobius"/>
    </source>
</evidence>
<dbReference type="PANTHER" id="PTHR31465:SF7">
    <property type="entry name" value="SPHINGOID LONG-CHAIN BASE TRANSPORTER RSB1"/>
    <property type="match status" value="1"/>
</dbReference>
<evidence type="ECO:0000256" key="3">
    <source>
        <dbReference type="ARBA" id="ARBA00022989"/>
    </source>
</evidence>
<feature type="transmembrane region" description="Helical" evidence="6">
    <location>
        <begin position="233"/>
        <end position="253"/>
    </location>
</feature>
<dbReference type="EMBL" id="FJOG01000024">
    <property type="protein sequence ID" value="CZR63766.1"/>
    <property type="molecule type" value="Genomic_DNA"/>
</dbReference>
<sequence length="345" mass="37825">MASILPMVMDLIARKTRHDALADCTIETCPISSSYYFYRVSLPANAAFLALFSISLLGFLVTFALTRRALAFHFAMCAGVILEVIGYVGRIKSHDNQWKEDGFLMQIVCLTIAPAFMAGGIYLCLRRIVYAFGPENSRIAPESYTRIFIPCDLLSLLLQAAGGGIASSATHTNKSPVAGDNIMVAGLAFQVFTLGVFIILCLDFAIRTRKRYKSMGESAFDQNPLFIKLRHSWMFKGFLAALTLATICIFWRSVYRVVELAEGWTGHLIRQQWLFVGFEGVMVIVACFALNAFNPAFAFKEGVTGMGGLGTKKKARKMEQEREKAVGSEAVSGSNSDVEPGKGGA</sequence>
<keyword evidence="8" id="KW-1185">Reference proteome</keyword>
<feature type="compositionally biased region" description="Basic and acidic residues" evidence="5">
    <location>
        <begin position="317"/>
        <end position="326"/>
    </location>
</feature>
<gene>
    <name evidence="7" type="ORF">PAC_13663</name>
</gene>
<feature type="transmembrane region" description="Helical" evidence="6">
    <location>
        <begin position="146"/>
        <end position="170"/>
    </location>
</feature>
<feature type="transmembrane region" description="Helical" evidence="6">
    <location>
        <begin position="182"/>
        <end position="206"/>
    </location>
</feature>
<reference evidence="7 8" key="1">
    <citation type="submission" date="2016-03" db="EMBL/GenBank/DDBJ databases">
        <authorList>
            <person name="Ploux O."/>
        </authorList>
    </citation>
    <scope>NUCLEOTIDE SEQUENCE [LARGE SCALE GENOMIC DNA]</scope>
    <source>
        <strain evidence="7 8">UAMH 11012</strain>
    </source>
</reference>
<dbReference type="Proteomes" id="UP000184330">
    <property type="component" value="Unassembled WGS sequence"/>
</dbReference>
<dbReference type="STRING" id="576137.A0A1L7XFL8"/>
<feature type="region of interest" description="Disordered" evidence="5">
    <location>
        <begin position="317"/>
        <end position="345"/>
    </location>
</feature>
<dbReference type="InterPro" id="IPR007568">
    <property type="entry name" value="RTA1"/>
</dbReference>
<evidence type="ECO:0000313" key="7">
    <source>
        <dbReference type="EMBL" id="CZR63766.1"/>
    </source>
</evidence>
<feature type="transmembrane region" description="Helical" evidence="6">
    <location>
        <begin position="46"/>
        <end position="65"/>
    </location>
</feature>
<evidence type="ECO:0000256" key="5">
    <source>
        <dbReference type="SAM" id="MobiDB-lite"/>
    </source>
</evidence>
<dbReference type="GO" id="GO:0005886">
    <property type="term" value="C:plasma membrane"/>
    <property type="evidence" value="ECO:0007669"/>
    <property type="project" value="TreeGrafter"/>
</dbReference>
<evidence type="ECO:0000256" key="1">
    <source>
        <dbReference type="ARBA" id="ARBA00004141"/>
    </source>
</evidence>
<accession>A0A1L7XFL8</accession>
<name>A0A1L7XFL8_9HELO</name>
<keyword evidence="4 6" id="KW-0472">Membrane</keyword>
<keyword evidence="2 6" id="KW-0812">Transmembrane</keyword>
<protein>
    <submittedName>
        <fullName evidence="7">Related to YER185w, Rta1p</fullName>
    </submittedName>
</protein>
<dbReference type="PANTHER" id="PTHR31465">
    <property type="entry name" value="PROTEIN RTA1-RELATED"/>
    <property type="match status" value="1"/>
</dbReference>
<dbReference type="GO" id="GO:0000324">
    <property type="term" value="C:fungal-type vacuole"/>
    <property type="evidence" value="ECO:0007669"/>
    <property type="project" value="TreeGrafter"/>
</dbReference>
<comment type="subcellular location">
    <subcellularLocation>
        <location evidence="1">Membrane</location>
        <topology evidence="1">Multi-pass membrane protein</topology>
    </subcellularLocation>
</comment>
<dbReference type="Pfam" id="PF04479">
    <property type="entry name" value="RTA1"/>
    <property type="match status" value="1"/>
</dbReference>
<evidence type="ECO:0000313" key="8">
    <source>
        <dbReference type="Proteomes" id="UP000184330"/>
    </source>
</evidence>
<dbReference type="AlphaFoldDB" id="A0A1L7XFL8"/>
<keyword evidence="3 6" id="KW-1133">Transmembrane helix</keyword>
<organism evidence="7 8">
    <name type="scientific">Phialocephala subalpina</name>
    <dbReference type="NCBI Taxonomy" id="576137"/>
    <lineage>
        <taxon>Eukaryota</taxon>
        <taxon>Fungi</taxon>
        <taxon>Dikarya</taxon>
        <taxon>Ascomycota</taxon>
        <taxon>Pezizomycotina</taxon>
        <taxon>Leotiomycetes</taxon>
        <taxon>Helotiales</taxon>
        <taxon>Mollisiaceae</taxon>
        <taxon>Phialocephala</taxon>
        <taxon>Phialocephala fortinii species complex</taxon>
    </lineage>
</organism>
<feature type="transmembrane region" description="Helical" evidence="6">
    <location>
        <begin position="72"/>
        <end position="91"/>
    </location>
</feature>
<dbReference type="OrthoDB" id="4521223at2759"/>